<keyword evidence="1" id="KW-0812">Transmembrane</keyword>
<feature type="transmembrane region" description="Helical" evidence="1">
    <location>
        <begin position="313"/>
        <end position="334"/>
    </location>
</feature>
<dbReference type="EMBL" id="JACHVA010000045">
    <property type="protein sequence ID" value="MBC2601041.1"/>
    <property type="molecule type" value="Genomic_DNA"/>
</dbReference>
<feature type="transmembrane region" description="Helical" evidence="1">
    <location>
        <begin position="346"/>
        <end position="365"/>
    </location>
</feature>
<comment type="caution">
    <text evidence="2">The sequence shown here is derived from an EMBL/GenBank/DDBJ whole genome shotgun (WGS) entry which is preliminary data.</text>
</comment>
<feature type="transmembrane region" description="Helical" evidence="1">
    <location>
        <begin position="282"/>
        <end position="304"/>
    </location>
</feature>
<evidence type="ECO:0008006" key="4">
    <source>
        <dbReference type="Google" id="ProtNLM"/>
    </source>
</evidence>
<dbReference type="AlphaFoldDB" id="A0A7X1E3G5"/>
<feature type="transmembrane region" description="Helical" evidence="1">
    <location>
        <begin position="615"/>
        <end position="632"/>
    </location>
</feature>
<accession>A0A7X1E3G5</accession>
<proteinExistence type="predicted"/>
<keyword evidence="3" id="KW-1185">Reference proteome</keyword>
<evidence type="ECO:0000313" key="2">
    <source>
        <dbReference type="EMBL" id="MBC2601041.1"/>
    </source>
</evidence>
<feature type="transmembrane region" description="Helical" evidence="1">
    <location>
        <begin position="669"/>
        <end position="687"/>
    </location>
</feature>
<keyword evidence="1" id="KW-1133">Transmembrane helix</keyword>
<evidence type="ECO:0000256" key="1">
    <source>
        <dbReference type="SAM" id="Phobius"/>
    </source>
</evidence>
<feature type="transmembrane region" description="Helical" evidence="1">
    <location>
        <begin position="386"/>
        <end position="408"/>
    </location>
</feature>
<dbReference type="Proteomes" id="UP000525652">
    <property type="component" value="Unassembled WGS sequence"/>
</dbReference>
<feature type="transmembrane region" description="Helical" evidence="1">
    <location>
        <begin position="230"/>
        <end position="249"/>
    </location>
</feature>
<sequence>MNVRWRYLALAALGVLILARLLTISWSDFLSLDVSAGFLGETQESPVDSIREQLILDQSRLVFYSVDGEDPSEKMAQLAEQPGIRAVGMGIGDTSKIEEILFSNRLVLFFPHWLKVHSASLESPKEPEDLGAQAAADFDVFLQSPESLGMEDYALKDPLLLLPSVMESASSTLSSSATPSIWWAELEGNTFRPDVQESMLPLLSESASGNPWIGAIRFAEASRAEIKSEVTRLNLISLLAVGAIVIIFLRRPISLAHVAVPVLFAMSGSVAVFSLLEGELHIVSLVFASVLTGISVDYGIHLLLHATEGNQRILVRSLLLAGVSSVIGFAMIIFTDNPVIRDTGLIVTLGLSIALICAFLYPPFFRKHPGVRFQRIFHQPLRLPRLSTKIAFSLLTLVALGGLLSVSWKDEVGIMNIPLPELEAEASTLLSDSATAPSTTVAVGSSYLQAISRLQEAAPGGLAEALPTESTLDAVEKFAPRGQAFIQAFQTELENRGIDSTLLAPFFQELKAYFDRVSGGKEEQRANAVLATIASQLRGPLQIILGSHGEEYWAGSMQPRQTPTPFTFSTSQSNSFSKKMAGFRRDLTQALLIGITAIAAGLLIFLGWRDGLATLLPLLACGAITLGGVAWFHSLNLFHLTGVLLGSCIGLDYLVFYRLFRRSRGHFPISIRFSLFTTAAGFTVLLFSHITAVQSVGITVLSLMVLVHLWIESDRSPSRS</sequence>
<protein>
    <recommendedName>
        <fullName evidence="4">Membrane transport protein MMPL domain-containing protein</fullName>
    </recommendedName>
</protein>
<evidence type="ECO:0000313" key="3">
    <source>
        <dbReference type="Proteomes" id="UP000525652"/>
    </source>
</evidence>
<feature type="transmembrane region" description="Helical" evidence="1">
    <location>
        <begin position="587"/>
        <end position="608"/>
    </location>
</feature>
<reference evidence="2 3" key="1">
    <citation type="submission" date="2020-07" db="EMBL/GenBank/DDBJ databases">
        <authorList>
            <person name="Feng X."/>
        </authorList>
    </citation>
    <scope>NUCLEOTIDE SEQUENCE [LARGE SCALE GENOMIC DNA]</scope>
    <source>
        <strain evidence="2 3">JCM14086</strain>
    </source>
</reference>
<feature type="transmembrane region" description="Helical" evidence="1">
    <location>
        <begin position="256"/>
        <end position="276"/>
    </location>
</feature>
<dbReference type="SUPFAM" id="SSF82866">
    <property type="entry name" value="Multidrug efflux transporter AcrB transmembrane domain"/>
    <property type="match status" value="2"/>
</dbReference>
<feature type="transmembrane region" description="Helical" evidence="1">
    <location>
        <begin position="638"/>
        <end position="657"/>
    </location>
</feature>
<organism evidence="2 3">
    <name type="scientific">Puniceicoccus vermicola</name>
    <dbReference type="NCBI Taxonomy" id="388746"/>
    <lineage>
        <taxon>Bacteria</taxon>
        <taxon>Pseudomonadati</taxon>
        <taxon>Verrucomicrobiota</taxon>
        <taxon>Opitutia</taxon>
        <taxon>Puniceicoccales</taxon>
        <taxon>Puniceicoccaceae</taxon>
        <taxon>Puniceicoccus</taxon>
    </lineage>
</organism>
<feature type="transmembrane region" description="Helical" evidence="1">
    <location>
        <begin position="693"/>
        <end position="711"/>
    </location>
</feature>
<keyword evidence="1" id="KW-0472">Membrane</keyword>
<dbReference type="Gene3D" id="1.20.1640.10">
    <property type="entry name" value="Multidrug efflux transporter AcrB transmembrane domain"/>
    <property type="match status" value="2"/>
</dbReference>
<gene>
    <name evidence="2" type="ORF">H5P30_04525</name>
</gene>
<dbReference type="RefSeq" id="WP_185691768.1">
    <property type="nucleotide sequence ID" value="NZ_JACHVA010000045.1"/>
</dbReference>
<name>A0A7X1E3G5_9BACT</name>